<evidence type="ECO:0008006" key="3">
    <source>
        <dbReference type="Google" id="ProtNLM"/>
    </source>
</evidence>
<gene>
    <name evidence="1" type="ORF">SAMN05421850_102462</name>
</gene>
<protein>
    <recommendedName>
        <fullName evidence="3">Cupin</fullName>
    </recommendedName>
</protein>
<organism evidence="1 2">
    <name type="scientific">Lutimaribacter saemankumensis</name>
    <dbReference type="NCBI Taxonomy" id="490829"/>
    <lineage>
        <taxon>Bacteria</taxon>
        <taxon>Pseudomonadati</taxon>
        <taxon>Pseudomonadota</taxon>
        <taxon>Alphaproteobacteria</taxon>
        <taxon>Rhodobacterales</taxon>
        <taxon>Roseobacteraceae</taxon>
        <taxon>Lutimaribacter</taxon>
    </lineage>
</organism>
<dbReference type="Proteomes" id="UP000199340">
    <property type="component" value="Unassembled WGS sequence"/>
</dbReference>
<accession>A0A1G8KA50</accession>
<dbReference type="EMBL" id="FNEB01000002">
    <property type="protein sequence ID" value="SDI40247.1"/>
    <property type="molecule type" value="Genomic_DNA"/>
</dbReference>
<dbReference type="Gene3D" id="2.60.120.10">
    <property type="entry name" value="Jelly Rolls"/>
    <property type="match status" value="1"/>
</dbReference>
<keyword evidence="2" id="KW-1185">Reference proteome</keyword>
<dbReference type="AlphaFoldDB" id="A0A1G8KA50"/>
<reference evidence="1 2" key="1">
    <citation type="submission" date="2016-10" db="EMBL/GenBank/DDBJ databases">
        <authorList>
            <person name="de Groot N.N."/>
        </authorList>
    </citation>
    <scope>NUCLEOTIDE SEQUENCE [LARGE SCALE GENOMIC DNA]</scope>
    <source>
        <strain evidence="1 2">DSM 28010</strain>
    </source>
</reference>
<proteinExistence type="predicted"/>
<evidence type="ECO:0000313" key="2">
    <source>
        <dbReference type="Proteomes" id="UP000199340"/>
    </source>
</evidence>
<dbReference type="InterPro" id="IPR011051">
    <property type="entry name" value="RmlC_Cupin_sf"/>
</dbReference>
<sequence length="104" mass="11677">MKKISPQDFTGTRAWEAMNIERFTGATTVRLHWTNESYQWHVNDGPEVFVVLDGKVEMHARENGKVAIHPMTAGDVFHAQEGDEHVAHPIGSARVLVIEREGSI</sequence>
<evidence type="ECO:0000313" key="1">
    <source>
        <dbReference type="EMBL" id="SDI40247.1"/>
    </source>
</evidence>
<dbReference type="RefSeq" id="WP_090027907.1">
    <property type="nucleotide sequence ID" value="NZ_FNEB01000002.1"/>
</dbReference>
<dbReference type="SUPFAM" id="SSF51182">
    <property type="entry name" value="RmlC-like cupins"/>
    <property type="match status" value="1"/>
</dbReference>
<name>A0A1G8KA50_9RHOB</name>
<dbReference type="OrthoDB" id="3829432at2"/>
<dbReference type="InterPro" id="IPR014710">
    <property type="entry name" value="RmlC-like_jellyroll"/>
</dbReference>
<dbReference type="STRING" id="490829.SAMN05421850_102462"/>